<evidence type="ECO:0000313" key="4">
    <source>
        <dbReference type="Proteomes" id="UP000001095"/>
    </source>
</evidence>
<sequence>MRRFLVIVLACALGLAVAFAFGLAADLLRPCTGEGLSCSMTKVIGFIYTPVFSAVALICFTAAVFWKGGRALNVALLLPLVPFLLLVLVLKYSDISVREFREIREHDIQEILQIAIPIILTLIVPWALLRRFATWLEPGNVAGTSFSGGVR</sequence>
<accession>K8PPR9</accession>
<keyword evidence="1" id="KW-1133">Transmembrane helix</keyword>
<keyword evidence="1" id="KW-0472">Membrane</keyword>
<protein>
    <submittedName>
        <fullName evidence="3">Uncharacterized protein</fullName>
    </submittedName>
</protein>
<proteinExistence type="predicted"/>
<keyword evidence="2" id="KW-0732">Signal</keyword>
<dbReference type="PATRIC" id="fig|883079.3.peg.808"/>
<feature type="signal peptide" evidence="2">
    <location>
        <begin position="1"/>
        <end position="20"/>
    </location>
</feature>
<dbReference type="Proteomes" id="UP000001095">
    <property type="component" value="Unassembled WGS sequence"/>
</dbReference>
<evidence type="ECO:0000313" key="3">
    <source>
        <dbReference type="EMBL" id="EKS40338.1"/>
    </source>
</evidence>
<organism evidence="3 4">
    <name type="scientific">Afipia clevelandensis ATCC 49720</name>
    <dbReference type="NCBI Taxonomy" id="883079"/>
    <lineage>
        <taxon>Bacteria</taxon>
        <taxon>Pseudomonadati</taxon>
        <taxon>Pseudomonadota</taxon>
        <taxon>Alphaproteobacteria</taxon>
        <taxon>Hyphomicrobiales</taxon>
        <taxon>Nitrobacteraceae</taxon>
        <taxon>Afipia</taxon>
    </lineage>
</organism>
<evidence type="ECO:0000256" key="1">
    <source>
        <dbReference type="SAM" id="Phobius"/>
    </source>
</evidence>
<dbReference type="EMBL" id="AGWY01000003">
    <property type="protein sequence ID" value="EKS40338.1"/>
    <property type="molecule type" value="Genomic_DNA"/>
</dbReference>
<dbReference type="HOGENOM" id="CLU_1727480_0_0_5"/>
<dbReference type="AlphaFoldDB" id="K8PPR9"/>
<dbReference type="RefSeq" id="WP_002711655.1">
    <property type="nucleotide sequence ID" value="NZ_KB375281.1"/>
</dbReference>
<feature type="transmembrane region" description="Helical" evidence="1">
    <location>
        <begin position="111"/>
        <end position="129"/>
    </location>
</feature>
<evidence type="ECO:0000256" key="2">
    <source>
        <dbReference type="SAM" id="SignalP"/>
    </source>
</evidence>
<reference evidence="3 4" key="1">
    <citation type="submission" date="2012-04" db="EMBL/GenBank/DDBJ databases">
        <title>The Genome Sequence of Afipia clevelandensis ATCC 49720.</title>
        <authorList>
            <consortium name="The Broad Institute Genome Sequencing Platform"/>
            <person name="Earl A."/>
            <person name="Ward D."/>
            <person name="Feldgarden M."/>
            <person name="Gevers D."/>
            <person name="Huys G."/>
            <person name="Walker B."/>
            <person name="Young S.K."/>
            <person name="Zeng Q."/>
            <person name="Gargeya S."/>
            <person name="Fitzgerald M."/>
            <person name="Haas B."/>
            <person name="Abouelleil A."/>
            <person name="Alvarado L."/>
            <person name="Arachchi H.M."/>
            <person name="Berlin A."/>
            <person name="Chapman S.B."/>
            <person name="Goldberg J."/>
            <person name="Griggs A."/>
            <person name="Gujja S."/>
            <person name="Hansen M."/>
            <person name="Howarth C."/>
            <person name="Imamovic A."/>
            <person name="Larimer J."/>
            <person name="McCowen C."/>
            <person name="Montmayeur A."/>
            <person name="Murphy C."/>
            <person name="Neiman D."/>
            <person name="Pearson M."/>
            <person name="Priest M."/>
            <person name="Roberts A."/>
            <person name="Saif S."/>
            <person name="Shea T."/>
            <person name="Sisk P."/>
            <person name="Sykes S."/>
            <person name="Wortman J."/>
            <person name="Nusbaum C."/>
            <person name="Birren B."/>
        </authorList>
    </citation>
    <scope>NUCLEOTIDE SEQUENCE [LARGE SCALE GENOMIC DNA]</scope>
    <source>
        <strain evidence="3 4">ATCC 49720</strain>
    </source>
</reference>
<feature type="transmembrane region" description="Helical" evidence="1">
    <location>
        <begin position="72"/>
        <end position="91"/>
    </location>
</feature>
<keyword evidence="1" id="KW-0812">Transmembrane</keyword>
<comment type="caution">
    <text evidence="3">The sequence shown here is derived from an EMBL/GenBank/DDBJ whole genome shotgun (WGS) entry which is preliminary data.</text>
</comment>
<feature type="chain" id="PRO_5003920176" evidence="2">
    <location>
        <begin position="21"/>
        <end position="151"/>
    </location>
</feature>
<feature type="transmembrane region" description="Helical" evidence="1">
    <location>
        <begin position="44"/>
        <end position="65"/>
    </location>
</feature>
<dbReference type="OrthoDB" id="9973809at2"/>
<keyword evidence="4" id="KW-1185">Reference proteome</keyword>
<name>K8PPR9_9BRAD</name>
<gene>
    <name evidence="3" type="ORF">HMPREF9696_00789</name>
</gene>